<evidence type="ECO:0000259" key="1">
    <source>
        <dbReference type="Pfam" id="PF04149"/>
    </source>
</evidence>
<dbReference type="RefSeq" id="WP_039814857.1">
    <property type="nucleotide sequence ID" value="NZ_UGRY01000002.1"/>
</dbReference>
<accession>A0A378YVG5</accession>
<reference evidence="2 3" key="1">
    <citation type="submission" date="2018-06" db="EMBL/GenBank/DDBJ databases">
        <authorList>
            <consortium name="Pathogen Informatics"/>
            <person name="Doyle S."/>
        </authorList>
    </citation>
    <scope>NUCLEOTIDE SEQUENCE [LARGE SCALE GENOMIC DNA]</scope>
    <source>
        <strain evidence="2 3">NCTC1934</strain>
    </source>
</reference>
<dbReference type="EMBL" id="UGRY01000002">
    <property type="protein sequence ID" value="SUA81166.1"/>
    <property type="molecule type" value="Genomic_DNA"/>
</dbReference>
<feature type="domain" description="DUF397" evidence="1">
    <location>
        <begin position="8"/>
        <end position="61"/>
    </location>
</feature>
<dbReference type="InterPro" id="IPR007278">
    <property type="entry name" value="DUF397"/>
</dbReference>
<protein>
    <submittedName>
        <fullName evidence="2">Domain of uncharacterized function (DUF397)</fullName>
    </submittedName>
</protein>
<organism evidence="2 3">
    <name type="scientific">Nocardia otitidiscaviarum</name>
    <dbReference type="NCBI Taxonomy" id="1823"/>
    <lineage>
        <taxon>Bacteria</taxon>
        <taxon>Bacillati</taxon>
        <taxon>Actinomycetota</taxon>
        <taxon>Actinomycetes</taxon>
        <taxon>Mycobacteriales</taxon>
        <taxon>Nocardiaceae</taxon>
        <taxon>Nocardia</taxon>
    </lineage>
</organism>
<dbReference type="AlphaFoldDB" id="A0A378YVG5"/>
<dbReference type="Proteomes" id="UP000255467">
    <property type="component" value="Unassembled WGS sequence"/>
</dbReference>
<dbReference type="Pfam" id="PF04149">
    <property type="entry name" value="DUF397"/>
    <property type="match status" value="1"/>
</dbReference>
<evidence type="ECO:0000313" key="3">
    <source>
        <dbReference type="Proteomes" id="UP000255467"/>
    </source>
</evidence>
<evidence type="ECO:0000313" key="2">
    <source>
        <dbReference type="EMBL" id="SUA81166.1"/>
    </source>
</evidence>
<keyword evidence="3" id="KW-1185">Reference proteome</keyword>
<gene>
    <name evidence="2" type="ORF">NCTC1934_04640</name>
</gene>
<proteinExistence type="predicted"/>
<dbReference type="OrthoDB" id="4299240at2"/>
<dbReference type="STRING" id="1406858.GCA_000710895_06712"/>
<name>A0A378YVG5_9NOCA</name>
<sequence length="70" mass="7217">MSLDLSGASWFKSSYSQPSGECVEAAYLPDGGIGVRDSKNVPGPALVFGGAAWDAFTAAVRAGHFDLPGR</sequence>